<accession>A0ABU2H0W1</accession>
<dbReference type="InterPro" id="IPR024528">
    <property type="entry name" value="ThrE_2"/>
</dbReference>
<comment type="similarity">
    <text evidence="6">Belongs to the ThrE exporter (TC 2.A.79) family.</text>
</comment>
<evidence type="ECO:0000256" key="6">
    <source>
        <dbReference type="ARBA" id="ARBA00034125"/>
    </source>
</evidence>
<feature type="domain" description="Threonine/Serine exporter ThrE" evidence="10">
    <location>
        <begin position="329"/>
        <end position="447"/>
    </location>
</feature>
<evidence type="ECO:0000256" key="1">
    <source>
        <dbReference type="ARBA" id="ARBA00004651"/>
    </source>
</evidence>
<feature type="transmembrane region" description="Helical" evidence="8">
    <location>
        <begin position="395"/>
        <end position="416"/>
    </location>
</feature>
<dbReference type="RefSeq" id="WP_310910440.1">
    <property type="nucleotide sequence ID" value="NZ_JAVLVT010000001.1"/>
</dbReference>
<comment type="subcellular location">
    <subcellularLocation>
        <location evidence="1">Cell membrane</location>
        <topology evidence="1">Multi-pass membrane protein</topology>
    </subcellularLocation>
</comment>
<keyword evidence="3 8" id="KW-0812">Transmembrane</keyword>
<dbReference type="Pfam" id="PF12821">
    <property type="entry name" value="ThrE_2"/>
    <property type="match status" value="1"/>
</dbReference>
<feature type="transmembrane region" description="Helical" evidence="8">
    <location>
        <begin position="234"/>
        <end position="256"/>
    </location>
</feature>
<gene>
    <name evidence="11" type="ORF">RIF23_01340</name>
</gene>
<dbReference type="PANTHER" id="PTHR34390">
    <property type="entry name" value="UPF0442 PROTEIN YJJB-RELATED"/>
    <property type="match status" value="1"/>
</dbReference>
<reference evidence="12" key="1">
    <citation type="submission" date="2023-07" db="EMBL/GenBank/DDBJ databases">
        <title>Novel species in the genus Lipingzhangella isolated from Sambhar Salt Lake.</title>
        <authorList>
            <person name="Jiya N."/>
            <person name="Kajale S."/>
            <person name="Sharma A."/>
        </authorList>
    </citation>
    <scope>NUCLEOTIDE SEQUENCE [LARGE SCALE GENOMIC DNA]</scope>
    <source>
        <strain evidence="12">LS1_29</strain>
    </source>
</reference>
<comment type="caution">
    <text evidence="11">The sequence shown here is derived from an EMBL/GenBank/DDBJ whole genome shotgun (WGS) entry which is preliminary data.</text>
</comment>
<evidence type="ECO:0000259" key="9">
    <source>
        <dbReference type="Pfam" id="PF06738"/>
    </source>
</evidence>
<organism evidence="11 12">
    <name type="scientific">Lipingzhangella rawalii</name>
    <dbReference type="NCBI Taxonomy" id="2055835"/>
    <lineage>
        <taxon>Bacteria</taxon>
        <taxon>Bacillati</taxon>
        <taxon>Actinomycetota</taxon>
        <taxon>Actinomycetes</taxon>
        <taxon>Streptosporangiales</taxon>
        <taxon>Nocardiopsidaceae</taxon>
        <taxon>Lipingzhangella</taxon>
    </lineage>
</organism>
<evidence type="ECO:0000256" key="3">
    <source>
        <dbReference type="ARBA" id="ARBA00022692"/>
    </source>
</evidence>
<evidence type="ECO:0000256" key="4">
    <source>
        <dbReference type="ARBA" id="ARBA00022989"/>
    </source>
</evidence>
<feature type="transmembrane region" description="Helical" evidence="8">
    <location>
        <begin position="180"/>
        <end position="201"/>
    </location>
</feature>
<feature type="domain" description="Threonine/serine exporter-like N-terminal" evidence="9">
    <location>
        <begin position="49"/>
        <end position="293"/>
    </location>
</feature>
<feature type="transmembrane region" description="Helical" evidence="8">
    <location>
        <begin position="343"/>
        <end position="361"/>
    </location>
</feature>
<evidence type="ECO:0000256" key="7">
    <source>
        <dbReference type="SAM" id="MobiDB-lite"/>
    </source>
</evidence>
<dbReference type="EMBL" id="JAVLVT010000001">
    <property type="protein sequence ID" value="MDS1268931.1"/>
    <property type="molecule type" value="Genomic_DNA"/>
</dbReference>
<evidence type="ECO:0000256" key="2">
    <source>
        <dbReference type="ARBA" id="ARBA00022475"/>
    </source>
</evidence>
<evidence type="ECO:0000313" key="12">
    <source>
        <dbReference type="Proteomes" id="UP001250214"/>
    </source>
</evidence>
<evidence type="ECO:0000256" key="8">
    <source>
        <dbReference type="SAM" id="Phobius"/>
    </source>
</evidence>
<name>A0ABU2H0W1_9ACTN</name>
<evidence type="ECO:0000259" key="10">
    <source>
        <dbReference type="Pfam" id="PF12821"/>
    </source>
</evidence>
<feature type="transmembrane region" description="Helical" evidence="8">
    <location>
        <begin position="428"/>
        <end position="447"/>
    </location>
</feature>
<keyword evidence="5 8" id="KW-0472">Membrane</keyword>
<evidence type="ECO:0000256" key="5">
    <source>
        <dbReference type="ARBA" id="ARBA00023136"/>
    </source>
</evidence>
<feature type="region of interest" description="Disordered" evidence="7">
    <location>
        <begin position="1"/>
        <end position="40"/>
    </location>
</feature>
<dbReference type="InterPro" id="IPR010619">
    <property type="entry name" value="ThrE-like_N"/>
</dbReference>
<sequence>MARRPRRPSPPTDGTFLSRIREWRAGSGPEVPADGLDEETTLPDPRAIDLILRVGELLLASGEGTEAVSEAMLSLSVAFELPRSEVSVTFTAITLSCHPGSDQPPVTGERVVRRRSLDYFRVTELHILVQDAALGQLELEGAIERLRAIKRAQPPYASWVLVSGFGLIASSASVMMGGGILVAAVAFLATVLGDRVAAYLARRGVAEFYQMTAAAVCASSIGVALLWVDSWAGLDVHAGAVIIGNIMALLPGRPLVASLQEGISGTYVSGSARLLEVFFTLGAIVSGVGAVAYVALQLGVNMQLDDLPIASTDLRLGVLLPVLVGAAGIAMAFAVSLAVPARILPAIGGMGILIWLIYAILRTSLGVPTVIATVGGAIVIGMIGHWLARHGQRPVLPYLIPSIAPLLPGSILYRGLIELSMGDAAQGLLTLAEAVAVGLALGAGVNLGGELVRAFQRGGLAGAGRRSRPAARRTRGSY</sequence>
<dbReference type="InterPro" id="IPR050539">
    <property type="entry name" value="ThrE_Dicarb/AminoAcid_Exp"/>
</dbReference>
<dbReference type="Proteomes" id="UP001250214">
    <property type="component" value="Unassembled WGS sequence"/>
</dbReference>
<feature type="transmembrane region" description="Helical" evidence="8">
    <location>
        <begin position="208"/>
        <end position="228"/>
    </location>
</feature>
<dbReference type="Pfam" id="PF06738">
    <property type="entry name" value="ThrE"/>
    <property type="match status" value="1"/>
</dbReference>
<feature type="transmembrane region" description="Helical" evidence="8">
    <location>
        <begin position="277"/>
        <end position="296"/>
    </location>
</feature>
<evidence type="ECO:0000313" key="11">
    <source>
        <dbReference type="EMBL" id="MDS1268931.1"/>
    </source>
</evidence>
<feature type="transmembrane region" description="Helical" evidence="8">
    <location>
        <begin position="316"/>
        <end position="336"/>
    </location>
</feature>
<proteinExistence type="inferred from homology"/>
<keyword evidence="2" id="KW-1003">Cell membrane</keyword>
<protein>
    <submittedName>
        <fullName evidence="11">Threonine/serine exporter family protein</fullName>
    </submittedName>
</protein>
<keyword evidence="12" id="KW-1185">Reference proteome</keyword>
<keyword evidence="4 8" id="KW-1133">Transmembrane helix</keyword>
<feature type="transmembrane region" description="Helical" evidence="8">
    <location>
        <begin position="367"/>
        <end position="388"/>
    </location>
</feature>
<dbReference type="PANTHER" id="PTHR34390:SF2">
    <property type="entry name" value="SUCCINATE TRANSPORTER SUBUNIT YJJP-RELATED"/>
    <property type="match status" value="1"/>
</dbReference>